<evidence type="ECO:0000313" key="1">
    <source>
        <dbReference type="EMBL" id="MDP2566435.1"/>
    </source>
</evidence>
<protein>
    <submittedName>
        <fullName evidence="1">Uncharacterized protein</fullName>
    </submittedName>
</protein>
<dbReference type="Proteomes" id="UP001177212">
    <property type="component" value="Unassembled WGS sequence"/>
</dbReference>
<organism evidence="1 2">
    <name type="scientific">Pseudoalteromonas marina</name>
    <dbReference type="NCBI Taxonomy" id="267375"/>
    <lineage>
        <taxon>Bacteria</taxon>
        <taxon>Pseudomonadati</taxon>
        <taxon>Pseudomonadota</taxon>
        <taxon>Gammaproteobacteria</taxon>
        <taxon>Alteromonadales</taxon>
        <taxon>Pseudoalteromonadaceae</taxon>
        <taxon>Pseudoalteromonas</taxon>
    </lineage>
</organism>
<proteinExistence type="predicted"/>
<dbReference type="EMBL" id="JAUYVT010000020">
    <property type="protein sequence ID" value="MDP2566435.1"/>
    <property type="molecule type" value="Genomic_DNA"/>
</dbReference>
<dbReference type="RefSeq" id="WP_305473059.1">
    <property type="nucleotide sequence ID" value="NZ_JAUYVT010000020.1"/>
</dbReference>
<keyword evidence="2" id="KW-1185">Reference proteome</keyword>
<sequence>MSMNTNTNNEVYLVSVTNIEYEVDNKELPTELEFQVPASLIDDENVDESILHSVEEQIGMVTGRCFRSCSIEKKKIDSNVSINTSSDELTIGEANEILSKLSGEHCDAETANNARAKSGWEGVSSYTSKAYGTPESEPAEQGIRDLLTDLQHTCEALDLDFNSLLERATRDYEFFKAHSIE</sequence>
<name>A0ABT9FIK5_9GAMM</name>
<evidence type="ECO:0000313" key="2">
    <source>
        <dbReference type="Proteomes" id="UP001177212"/>
    </source>
</evidence>
<accession>A0ABT9FIK5</accession>
<comment type="caution">
    <text evidence="1">The sequence shown here is derived from an EMBL/GenBank/DDBJ whole genome shotgun (WGS) entry which is preliminary data.</text>
</comment>
<reference evidence="1" key="1">
    <citation type="submission" date="2023-07" db="EMBL/GenBank/DDBJ databases">
        <title>Genome content predicts the carbon catabolic preferences of heterotrophic bacteria.</title>
        <authorList>
            <person name="Gralka M."/>
        </authorList>
    </citation>
    <scope>NUCLEOTIDE SEQUENCE</scope>
    <source>
        <strain evidence="1">4G09</strain>
    </source>
</reference>
<gene>
    <name evidence="1" type="ORF">Q8W34_17445</name>
</gene>